<evidence type="ECO:0000313" key="2">
    <source>
        <dbReference type="Proteomes" id="UP000094056"/>
    </source>
</evidence>
<dbReference type="EMBL" id="MAYW01000260">
    <property type="protein sequence ID" value="ODS30227.1"/>
    <property type="molecule type" value="Genomic_DNA"/>
</dbReference>
<proteinExistence type="predicted"/>
<reference evidence="1 2" key="1">
    <citation type="submission" date="2016-07" db="EMBL/GenBank/DDBJ databases">
        <title>Draft genome of Scalindua rubra, obtained from a brine-seawater interface in the Red Sea, sheds light on salt adaptation in anammox bacteria.</title>
        <authorList>
            <person name="Speth D.R."/>
            <person name="Lagkouvardos I."/>
            <person name="Wang Y."/>
            <person name="Qian P.-Y."/>
            <person name="Dutilh B.E."/>
            <person name="Jetten M.S."/>
        </authorList>
    </citation>
    <scope>NUCLEOTIDE SEQUENCE [LARGE SCALE GENOMIC DNA]</scope>
    <source>
        <strain evidence="1">BSI-1</strain>
    </source>
</reference>
<comment type="caution">
    <text evidence="1">The sequence shown here is derived from an EMBL/GenBank/DDBJ whole genome shotgun (WGS) entry which is preliminary data.</text>
</comment>
<name>A0A1E3X3Q3_9BACT</name>
<accession>A0A1E3X3Q3</accession>
<gene>
    <name evidence="1" type="ORF">SCARUB_04669</name>
</gene>
<sequence>MNLPGHIDVPCDLCGNREYKVFTFDKDHCDFQPRKVKCKKCGLVYANPQATFVNLEGYGSNLFNSGHAAKFAKFHEEKTKKSTEILLEVNFQS</sequence>
<protein>
    <submittedName>
        <fullName evidence="1">Uncharacterized protein</fullName>
    </submittedName>
</protein>
<evidence type="ECO:0000313" key="1">
    <source>
        <dbReference type="EMBL" id="ODS30227.1"/>
    </source>
</evidence>
<dbReference type="Proteomes" id="UP000094056">
    <property type="component" value="Unassembled WGS sequence"/>
</dbReference>
<organism evidence="1 2">
    <name type="scientific">Candidatus Scalindua rubra</name>
    <dbReference type="NCBI Taxonomy" id="1872076"/>
    <lineage>
        <taxon>Bacteria</taxon>
        <taxon>Pseudomonadati</taxon>
        <taxon>Planctomycetota</taxon>
        <taxon>Candidatus Brocadiia</taxon>
        <taxon>Candidatus Brocadiales</taxon>
        <taxon>Candidatus Scalinduaceae</taxon>
        <taxon>Candidatus Scalindua</taxon>
    </lineage>
</organism>
<dbReference type="AlphaFoldDB" id="A0A1E3X3Q3"/>